<dbReference type="EMBL" id="CP017637">
    <property type="protein sequence ID" value="APG15106.1"/>
    <property type="molecule type" value="Genomic_DNA"/>
</dbReference>
<name>A0A1L3FP97_BRAJP</name>
<gene>
    <name evidence="2" type="ORF">ABIF63_009002</name>
    <name evidence="1" type="ORF">BKD09_43055</name>
</gene>
<accession>A0A1L3FP97</accession>
<reference evidence="2 4" key="2">
    <citation type="submission" date="2024-06" db="EMBL/GenBank/DDBJ databases">
        <title>Genomic Encyclopedia of Type Strains, Phase V (KMG-V): Genome sequencing to study the core and pangenomes of soil and plant-associated prokaryotes.</title>
        <authorList>
            <person name="Whitman W."/>
        </authorList>
    </citation>
    <scope>NUCLEOTIDE SEQUENCE [LARGE SCALE GENOMIC DNA]</scope>
    <source>
        <strain evidence="2 4">USDA 160</strain>
    </source>
</reference>
<keyword evidence="4" id="KW-1185">Reference proteome</keyword>
<evidence type="ECO:0000313" key="2">
    <source>
        <dbReference type="EMBL" id="MET4724896.1"/>
    </source>
</evidence>
<dbReference type="Proteomes" id="UP001549291">
    <property type="component" value="Unassembled WGS sequence"/>
</dbReference>
<proteinExistence type="predicted"/>
<reference evidence="1 3" key="1">
    <citation type="submission" date="2016-11" db="EMBL/GenBank/DDBJ databases">
        <title>Complete Genome Sequence of Bradyrhizobium sp. strain J5, an isolated from soybean nodule in Hokkaido.</title>
        <authorList>
            <person name="Kanehara K."/>
        </authorList>
    </citation>
    <scope>NUCLEOTIDE SEQUENCE [LARGE SCALE GENOMIC DNA]</scope>
    <source>
        <strain evidence="1 3">J5</strain>
    </source>
</reference>
<organism evidence="1 3">
    <name type="scientific">Bradyrhizobium japonicum</name>
    <dbReference type="NCBI Taxonomy" id="375"/>
    <lineage>
        <taxon>Bacteria</taxon>
        <taxon>Pseudomonadati</taxon>
        <taxon>Pseudomonadota</taxon>
        <taxon>Alphaproteobacteria</taxon>
        <taxon>Hyphomicrobiales</taxon>
        <taxon>Nitrobacteraceae</taxon>
        <taxon>Bradyrhizobium</taxon>
    </lineage>
</organism>
<evidence type="ECO:0000313" key="1">
    <source>
        <dbReference type="EMBL" id="APG15106.1"/>
    </source>
</evidence>
<dbReference type="GeneID" id="92969800"/>
<dbReference type="AlphaFoldDB" id="A0A1L3FP97"/>
<protein>
    <submittedName>
        <fullName evidence="2">Hemolysin</fullName>
    </submittedName>
</protein>
<evidence type="ECO:0000313" key="3">
    <source>
        <dbReference type="Proteomes" id="UP000181962"/>
    </source>
</evidence>
<dbReference type="Proteomes" id="UP000181962">
    <property type="component" value="Chromosome"/>
</dbReference>
<dbReference type="RefSeq" id="WP_154694114.1">
    <property type="nucleotide sequence ID" value="NZ_CP017637.1"/>
</dbReference>
<dbReference type="EMBL" id="JBEPTQ010000002">
    <property type="protein sequence ID" value="MET4724896.1"/>
    <property type="molecule type" value="Genomic_DNA"/>
</dbReference>
<sequence length="93" mass="10218">MAADAVTTLPFATPLLSEIATGSWLVGVNNTHYPYCDKYGGRTQCADTRDCHQPACDVLSIGDRLDLLCHFANPFFEAAEIGEEIAHQATHHW</sequence>
<evidence type="ECO:0000313" key="4">
    <source>
        <dbReference type="Proteomes" id="UP001549291"/>
    </source>
</evidence>